<dbReference type="GO" id="GO:0016020">
    <property type="term" value="C:membrane"/>
    <property type="evidence" value="ECO:0007669"/>
    <property type="project" value="UniProtKB-SubCell"/>
</dbReference>
<organism evidence="8 9">
    <name type="scientific">Escallonia herrerae</name>
    <dbReference type="NCBI Taxonomy" id="1293975"/>
    <lineage>
        <taxon>Eukaryota</taxon>
        <taxon>Viridiplantae</taxon>
        <taxon>Streptophyta</taxon>
        <taxon>Embryophyta</taxon>
        <taxon>Tracheophyta</taxon>
        <taxon>Spermatophyta</taxon>
        <taxon>Magnoliopsida</taxon>
        <taxon>eudicotyledons</taxon>
        <taxon>Gunneridae</taxon>
        <taxon>Pentapetalae</taxon>
        <taxon>asterids</taxon>
        <taxon>campanulids</taxon>
        <taxon>Escalloniales</taxon>
        <taxon>Escalloniaceae</taxon>
        <taxon>Escallonia</taxon>
    </lineage>
</organism>
<evidence type="ECO:0000313" key="9">
    <source>
        <dbReference type="Proteomes" id="UP001188597"/>
    </source>
</evidence>
<dbReference type="Pfam" id="PF01694">
    <property type="entry name" value="Rhomboid"/>
    <property type="match status" value="1"/>
</dbReference>
<keyword evidence="5 6" id="KW-0472">Membrane</keyword>
<sequence>MAVIPIGCKFRYKGQTLSIPKERTQNEGCFVSSTVIPDVSGSFSSKSKDTCIRSFVLYTTSDSLVKVNIERKIEVLRGIIRSRGSLSFHILCEASFLSGMYKPMSHVKSISDNSSEREKVCRVWNALESSSGQKQLRSLDSYFRKLQNTNNCATKPSNNNVLLLDISRQSNAKNGLASLEEYLGKVNEDAKSMDYVPSASDDVTAKAARYPVMEGSQSEVKKRKKSILASINIAVFLFEIASPIRNTDLELFSLPLLYGAKINHMILIGEWWRLLTPMFLHSGIFHVALGCWGLLTFGPQVCRAYGSLTFFLIYILGGLSGNMTSFLHTPEPTVGGTAVAYSVFLNVVEKMRRDASGKEASKSMFEKAILFTALSCILSNFGPVDDWTHLGAAFAGMVYGFFTSPMLQMDDASTKAGQEEGITLVRQHADPCKSLAFFSLLVLVLSSLLFIVEPPLNSIVSDLPV</sequence>
<feature type="transmembrane region" description="Helical" evidence="6">
    <location>
        <begin position="278"/>
        <end position="297"/>
    </location>
</feature>
<dbReference type="InterPro" id="IPR050925">
    <property type="entry name" value="Rhomboid_protease_S54"/>
</dbReference>
<name>A0AA88V3I2_9ASTE</name>
<feature type="transmembrane region" description="Helical" evidence="6">
    <location>
        <begin position="435"/>
        <end position="452"/>
    </location>
</feature>
<comment type="caution">
    <text evidence="8">The sequence shown here is derived from an EMBL/GenBank/DDBJ whole genome shotgun (WGS) entry which is preliminary data.</text>
</comment>
<accession>A0AA88V3I2</accession>
<feature type="transmembrane region" description="Helical" evidence="6">
    <location>
        <begin position="332"/>
        <end position="348"/>
    </location>
</feature>
<protein>
    <recommendedName>
        <fullName evidence="7">Peptidase S54 rhomboid domain-containing protein</fullName>
    </recommendedName>
</protein>
<keyword evidence="9" id="KW-1185">Reference proteome</keyword>
<evidence type="ECO:0000313" key="8">
    <source>
        <dbReference type="EMBL" id="KAK3000258.1"/>
    </source>
</evidence>
<keyword evidence="4 6" id="KW-1133">Transmembrane helix</keyword>
<evidence type="ECO:0000256" key="3">
    <source>
        <dbReference type="ARBA" id="ARBA00022692"/>
    </source>
</evidence>
<keyword evidence="3 6" id="KW-0812">Transmembrane</keyword>
<gene>
    <name evidence="8" type="ORF">RJ639_023230</name>
</gene>
<comment type="similarity">
    <text evidence="2">Belongs to the peptidase S54 family.</text>
</comment>
<evidence type="ECO:0000256" key="5">
    <source>
        <dbReference type="ARBA" id="ARBA00023136"/>
    </source>
</evidence>
<feature type="domain" description="Peptidase S54 rhomboid" evidence="7">
    <location>
        <begin position="269"/>
        <end position="404"/>
    </location>
</feature>
<dbReference type="SUPFAM" id="SSF144091">
    <property type="entry name" value="Rhomboid-like"/>
    <property type="match status" value="1"/>
</dbReference>
<feature type="transmembrane region" description="Helical" evidence="6">
    <location>
        <begin position="304"/>
        <end position="326"/>
    </location>
</feature>
<proteinExistence type="inferred from homology"/>
<dbReference type="GO" id="GO:0004252">
    <property type="term" value="F:serine-type endopeptidase activity"/>
    <property type="evidence" value="ECO:0007669"/>
    <property type="project" value="InterPro"/>
</dbReference>
<evidence type="ECO:0000256" key="6">
    <source>
        <dbReference type="SAM" id="Phobius"/>
    </source>
</evidence>
<dbReference type="PANTHER" id="PTHR43731">
    <property type="entry name" value="RHOMBOID PROTEASE"/>
    <property type="match status" value="1"/>
</dbReference>
<dbReference type="PANTHER" id="PTHR43731:SF30">
    <property type="entry name" value="RHOMBOID-LIKE PROTEIN 9, CHLOROPLASTIC"/>
    <property type="match status" value="1"/>
</dbReference>
<dbReference type="Proteomes" id="UP001188597">
    <property type="component" value="Unassembled WGS sequence"/>
</dbReference>
<dbReference type="Gene3D" id="1.20.1540.10">
    <property type="entry name" value="Rhomboid-like"/>
    <property type="match status" value="1"/>
</dbReference>
<evidence type="ECO:0000256" key="4">
    <source>
        <dbReference type="ARBA" id="ARBA00022989"/>
    </source>
</evidence>
<evidence type="ECO:0000256" key="2">
    <source>
        <dbReference type="ARBA" id="ARBA00009045"/>
    </source>
</evidence>
<dbReference type="InterPro" id="IPR035952">
    <property type="entry name" value="Rhomboid-like_sf"/>
</dbReference>
<evidence type="ECO:0000256" key="1">
    <source>
        <dbReference type="ARBA" id="ARBA00004141"/>
    </source>
</evidence>
<reference evidence="8" key="1">
    <citation type="submission" date="2022-12" db="EMBL/GenBank/DDBJ databases">
        <title>Draft genome assemblies for two species of Escallonia (Escalloniales).</title>
        <authorList>
            <person name="Chanderbali A."/>
            <person name="Dervinis C."/>
            <person name="Anghel I."/>
            <person name="Soltis D."/>
            <person name="Soltis P."/>
            <person name="Zapata F."/>
        </authorList>
    </citation>
    <scope>NUCLEOTIDE SEQUENCE</scope>
    <source>
        <strain evidence="8">UCBG64.0493</strain>
        <tissue evidence="8">Leaf</tissue>
    </source>
</reference>
<evidence type="ECO:0000259" key="7">
    <source>
        <dbReference type="Pfam" id="PF01694"/>
    </source>
</evidence>
<dbReference type="EMBL" id="JAVXUP010003053">
    <property type="protein sequence ID" value="KAK3000258.1"/>
    <property type="molecule type" value="Genomic_DNA"/>
</dbReference>
<dbReference type="InterPro" id="IPR022764">
    <property type="entry name" value="Peptidase_S54_rhomboid_dom"/>
</dbReference>
<comment type="subcellular location">
    <subcellularLocation>
        <location evidence="1">Membrane</location>
        <topology evidence="1">Multi-pass membrane protein</topology>
    </subcellularLocation>
</comment>
<dbReference type="AlphaFoldDB" id="A0AA88V3I2"/>